<gene>
    <name evidence="3" type="ORF">I601_1998</name>
</gene>
<proteinExistence type="predicted"/>
<dbReference type="AlphaFoldDB" id="A0A1A9GK21"/>
<dbReference type="RefSeq" id="WP_068108867.1">
    <property type="nucleotide sequence ID" value="NZ_CP015079.1"/>
</dbReference>
<feature type="transmembrane region" description="Helical" evidence="2">
    <location>
        <begin position="164"/>
        <end position="185"/>
    </location>
</feature>
<evidence type="ECO:0000256" key="2">
    <source>
        <dbReference type="SAM" id="Phobius"/>
    </source>
</evidence>
<keyword evidence="2" id="KW-0812">Transmembrane</keyword>
<feature type="region of interest" description="Disordered" evidence="1">
    <location>
        <begin position="1"/>
        <end position="28"/>
    </location>
</feature>
<dbReference type="Proteomes" id="UP000077868">
    <property type="component" value="Chromosome"/>
</dbReference>
<feature type="transmembrane region" description="Helical" evidence="2">
    <location>
        <begin position="108"/>
        <end position="128"/>
    </location>
</feature>
<keyword evidence="2" id="KW-1133">Transmembrane helix</keyword>
<organism evidence="3 4">
    <name type="scientific">Nocardioides dokdonensis FR1436</name>
    <dbReference type="NCBI Taxonomy" id="1300347"/>
    <lineage>
        <taxon>Bacteria</taxon>
        <taxon>Bacillati</taxon>
        <taxon>Actinomycetota</taxon>
        <taxon>Actinomycetes</taxon>
        <taxon>Propionibacteriales</taxon>
        <taxon>Nocardioidaceae</taxon>
        <taxon>Nocardioides</taxon>
    </lineage>
</organism>
<dbReference type="KEGG" id="ndk:I601_1998"/>
<feature type="transmembrane region" description="Helical" evidence="2">
    <location>
        <begin position="37"/>
        <end position="54"/>
    </location>
</feature>
<keyword evidence="2" id="KW-0472">Membrane</keyword>
<keyword evidence="4" id="KW-1185">Reference proteome</keyword>
<feature type="compositionally biased region" description="Low complexity" evidence="1">
    <location>
        <begin position="17"/>
        <end position="28"/>
    </location>
</feature>
<sequence length="201" mass="20687">MSTTTQSQSAPRSDPSGEGAATGGTAAPHGGTLGDRALALLRIGFGLTFLWAFLDKLLALGFATGKNPEGVVDRFGDAAWVNGGSPTEGFLAFGAKGPFADLYGSVAGAAWADVLFMVGLLGIGLALTLGIGMRIAAASGALLYVLMWTVALPPANNPVLDEHLLGGLTLVVLALFHAGDTWGLGRTWRRTPLVQKMPALR</sequence>
<evidence type="ECO:0008006" key="5">
    <source>
        <dbReference type="Google" id="ProtNLM"/>
    </source>
</evidence>
<reference evidence="3 4" key="1">
    <citation type="submission" date="2016-03" db="EMBL/GenBank/DDBJ databases">
        <title>Complete genome sequence of a soil Actinobacterium, Nocardioides dokdonensis FR1436.</title>
        <authorList>
            <person name="Kwon S.-K."/>
            <person name="Kim K."/>
            <person name="Kim J.F."/>
        </authorList>
    </citation>
    <scope>NUCLEOTIDE SEQUENCE [LARGE SCALE GENOMIC DNA]</scope>
    <source>
        <strain evidence="3 4">FR1436</strain>
    </source>
</reference>
<evidence type="ECO:0000313" key="4">
    <source>
        <dbReference type="Proteomes" id="UP000077868"/>
    </source>
</evidence>
<evidence type="ECO:0000313" key="3">
    <source>
        <dbReference type="EMBL" id="ANH38426.1"/>
    </source>
</evidence>
<protein>
    <recommendedName>
        <fullName evidence="5">DoxX</fullName>
    </recommendedName>
</protein>
<dbReference type="OrthoDB" id="3253635at2"/>
<feature type="transmembrane region" description="Helical" evidence="2">
    <location>
        <begin position="135"/>
        <end position="152"/>
    </location>
</feature>
<feature type="compositionally biased region" description="Polar residues" evidence="1">
    <location>
        <begin position="1"/>
        <end position="11"/>
    </location>
</feature>
<name>A0A1A9GK21_9ACTN</name>
<evidence type="ECO:0000256" key="1">
    <source>
        <dbReference type="SAM" id="MobiDB-lite"/>
    </source>
</evidence>
<dbReference type="PATRIC" id="fig|1300347.3.peg.1997"/>
<dbReference type="STRING" id="1300347.I601_1998"/>
<accession>A0A1A9GK21</accession>
<dbReference type="EMBL" id="CP015079">
    <property type="protein sequence ID" value="ANH38426.1"/>
    <property type="molecule type" value="Genomic_DNA"/>
</dbReference>